<organism evidence="2 3">
    <name type="scientific">Caballeronia sordidicola</name>
    <name type="common">Burkholderia sordidicola</name>
    <dbReference type="NCBI Taxonomy" id="196367"/>
    <lineage>
        <taxon>Bacteria</taxon>
        <taxon>Pseudomonadati</taxon>
        <taxon>Pseudomonadota</taxon>
        <taxon>Betaproteobacteria</taxon>
        <taxon>Burkholderiales</taxon>
        <taxon>Burkholderiaceae</taxon>
        <taxon>Caballeronia</taxon>
    </lineage>
</organism>
<dbReference type="Proteomes" id="UP000195221">
    <property type="component" value="Unassembled WGS sequence"/>
</dbReference>
<evidence type="ECO:0000259" key="1">
    <source>
        <dbReference type="Pfam" id="PF00857"/>
    </source>
</evidence>
<evidence type="ECO:0000313" key="3">
    <source>
        <dbReference type="Proteomes" id="UP000195221"/>
    </source>
</evidence>
<dbReference type="Pfam" id="PF00857">
    <property type="entry name" value="Isochorismatase"/>
    <property type="match status" value="1"/>
</dbReference>
<protein>
    <submittedName>
        <fullName evidence="2">Isochorismatase</fullName>
    </submittedName>
</protein>
<dbReference type="PANTHER" id="PTHR14119:SF3">
    <property type="entry name" value="ISOCHORISMATASE DOMAIN-CONTAINING PROTEIN 2"/>
    <property type="match status" value="1"/>
</dbReference>
<dbReference type="RefSeq" id="WP_236873464.1">
    <property type="nucleotide sequence ID" value="NZ_MSRG01000024.1"/>
</dbReference>
<reference evidence="2 3" key="1">
    <citation type="submission" date="2017-03" db="EMBL/GenBank/DDBJ databases">
        <title>Genome analysis of strain PAMC 26577.</title>
        <authorList>
            <person name="Oh H.-M."/>
            <person name="Yang J.-A."/>
        </authorList>
    </citation>
    <scope>NUCLEOTIDE SEQUENCE [LARGE SCALE GENOMIC DNA]</scope>
    <source>
        <strain evidence="2 3">PAMC 26577</strain>
    </source>
</reference>
<accession>A0A242MN40</accession>
<feature type="domain" description="Isochorismatase-like" evidence="1">
    <location>
        <begin position="10"/>
        <end position="155"/>
    </location>
</feature>
<dbReference type="Gene3D" id="3.40.50.850">
    <property type="entry name" value="Isochorismatase-like"/>
    <property type="match status" value="1"/>
</dbReference>
<name>A0A242MN40_CABSO</name>
<sequence>MKPESKPDRALIVVDMQAKLMPHIEHGERVFRHCAALIRAADLLHIPVLFTEQNSHGLGATVDGLIGERHRLIEKHTFDATLCPEFTAALPSRNTVLFVAGCEAHVCVLLTVRGLLRLGYTVELVADATGSRAPENKAIALARAQQDGAFPTTAETVIFGWLESCRHPRFKDVLALVK</sequence>
<proteinExistence type="predicted"/>
<evidence type="ECO:0000313" key="2">
    <source>
        <dbReference type="EMBL" id="OTP72738.1"/>
    </source>
</evidence>
<comment type="caution">
    <text evidence="2">The sequence shown here is derived from an EMBL/GenBank/DDBJ whole genome shotgun (WGS) entry which is preliminary data.</text>
</comment>
<dbReference type="AlphaFoldDB" id="A0A242MN40"/>
<dbReference type="InterPro" id="IPR000868">
    <property type="entry name" value="Isochorismatase-like_dom"/>
</dbReference>
<dbReference type="PANTHER" id="PTHR14119">
    <property type="entry name" value="HYDROLASE"/>
    <property type="match status" value="1"/>
</dbReference>
<gene>
    <name evidence="2" type="ORF">PAMC26577_20760</name>
</gene>
<dbReference type="InterPro" id="IPR050993">
    <property type="entry name" value="Isochorismatase_domain"/>
</dbReference>
<dbReference type="InterPro" id="IPR036380">
    <property type="entry name" value="Isochorismatase-like_sf"/>
</dbReference>
<dbReference type="SUPFAM" id="SSF52499">
    <property type="entry name" value="Isochorismatase-like hydrolases"/>
    <property type="match status" value="1"/>
</dbReference>
<dbReference type="EMBL" id="NBTZ01000087">
    <property type="protein sequence ID" value="OTP72738.1"/>
    <property type="molecule type" value="Genomic_DNA"/>
</dbReference>